<name>A0ABW4ZBV6_9BACT</name>
<evidence type="ECO:0000313" key="4">
    <source>
        <dbReference type="Proteomes" id="UP001597389"/>
    </source>
</evidence>
<reference evidence="4" key="1">
    <citation type="journal article" date="2019" name="Int. J. Syst. Evol. Microbiol.">
        <title>The Global Catalogue of Microorganisms (GCM) 10K type strain sequencing project: providing services to taxonomists for standard genome sequencing and annotation.</title>
        <authorList>
            <consortium name="The Broad Institute Genomics Platform"/>
            <consortium name="The Broad Institute Genome Sequencing Center for Infectious Disease"/>
            <person name="Wu L."/>
            <person name="Ma J."/>
        </authorList>
    </citation>
    <scope>NUCLEOTIDE SEQUENCE [LARGE SCALE GENOMIC DNA]</scope>
    <source>
        <strain evidence="4">CCUG 57942</strain>
    </source>
</reference>
<dbReference type="Proteomes" id="UP001597389">
    <property type="component" value="Unassembled WGS sequence"/>
</dbReference>
<evidence type="ECO:0000313" key="3">
    <source>
        <dbReference type="EMBL" id="MFD2159332.1"/>
    </source>
</evidence>
<dbReference type="PANTHER" id="PTHR12277:SF81">
    <property type="entry name" value="PROTEIN ABHD13"/>
    <property type="match status" value="1"/>
</dbReference>
<dbReference type="InterPro" id="IPR022742">
    <property type="entry name" value="Hydrolase_4"/>
</dbReference>
<dbReference type="PANTHER" id="PTHR12277">
    <property type="entry name" value="ALPHA/BETA HYDROLASE DOMAIN-CONTAINING PROTEIN"/>
    <property type="match status" value="1"/>
</dbReference>
<gene>
    <name evidence="3" type="ORF">ACFSW8_10515</name>
</gene>
<sequence length="278" mass="30804">MADWKKWALGDFTLKRLLKSIISIYVILLILAVSLGDFLIFPSPRPQYDDTLPHLKLLPPTEDSEAIAYYHLPAKPNMPTLLWSHGNAEDIGSIRPLLDILHNQGLGILTYDYPGYGLSPGNTSDRSCYQAIERAYQKLTDDLKVPPSSIIIVGQSVGSGPSCYIAEKQQTAGLILISPISSIYRVAFGFRPFPRDRFPNIDRIKHIHSPLMVIHGEADTIVTPDHGMALAAAHPGETQLEILHARGHNDIVGRDLDETNTYIALIRDFALLHATSSH</sequence>
<evidence type="ECO:0000256" key="1">
    <source>
        <dbReference type="SAM" id="Phobius"/>
    </source>
</evidence>
<dbReference type="SUPFAM" id="SSF53474">
    <property type="entry name" value="alpha/beta-Hydrolases"/>
    <property type="match status" value="1"/>
</dbReference>
<protein>
    <submittedName>
        <fullName evidence="3">Alpha/beta hydrolase</fullName>
    </submittedName>
</protein>
<feature type="transmembrane region" description="Helical" evidence="1">
    <location>
        <begin position="21"/>
        <end position="41"/>
    </location>
</feature>
<feature type="domain" description="Serine aminopeptidase S33" evidence="2">
    <location>
        <begin position="80"/>
        <end position="183"/>
    </location>
</feature>
<dbReference type="InterPro" id="IPR029058">
    <property type="entry name" value="AB_hydrolase_fold"/>
</dbReference>
<dbReference type="EMBL" id="JBHUJB010000043">
    <property type="protein sequence ID" value="MFD2159332.1"/>
    <property type="molecule type" value="Genomic_DNA"/>
</dbReference>
<dbReference type="Pfam" id="PF12146">
    <property type="entry name" value="Hydrolase_4"/>
    <property type="match status" value="1"/>
</dbReference>
<accession>A0ABW4ZBV6</accession>
<keyword evidence="1" id="KW-0472">Membrane</keyword>
<dbReference type="RefSeq" id="WP_377085557.1">
    <property type="nucleotide sequence ID" value="NZ_JBHSJL010000003.1"/>
</dbReference>
<evidence type="ECO:0000259" key="2">
    <source>
        <dbReference type="Pfam" id="PF12146"/>
    </source>
</evidence>
<dbReference type="GO" id="GO:0016787">
    <property type="term" value="F:hydrolase activity"/>
    <property type="evidence" value="ECO:0007669"/>
    <property type="project" value="UniProtKB-KW"/>
</dbReference>
<organism evidence="3 4">
    <name type="scientific">Rubritalea tangerina</name>
    <dbReference type="NCBI Taxonomy" id="430798"/>
    <lineage>
        <taxon>Bacteria</taxon>
        <taxon>Pseudomonadati</taxon>
        <taxon>Verrucomicrobiota</taxon>
        <taxon>Verrucomicrobiia</taxon>
        <taxon>Verrucomicrobiales</taxon>
        <taxon>Rubritaleaceae</taxon>
        <taxon>Rubritalea</taxon>
    </lineage>
</organism>
<comment type="caution">
    <text evidence="3">The sequence shown here is derived from an EMBL/GenBank/DDBJ whole genome shotgun (WGS) entry which is preliminary data.</text>
</comment>
<keyword evidence="4" id="KW-1185">Reference proteome</keyword>
<proteinExistence type="predicted"/>
<dbReference type="Gene3D" id="3.40.50.1820">
    <property type="entry name" value="alpha/beta hydrolase"/>
    <property type="match status" value="2"/>
</dbReference>
<keyword evidence="1" id="KW-1133">Transmembrane helix</keyword>
<keyword evidence="3" id="KW-0378">Hydrolase</keyword>
<keyword evidence="1" id="KW-0812">Transmembrane</keyword>